<keyword evidence="1" id="KW-0472">Membrane</keyword>
<proteinExistence type="predicted"/>
<sequence length="318" mass="36182">MNKFKRDMDKFIGESPHFNEALKEKILLRINEENRPRKLIWRGFNTLKIAAIFTVLLAVVGSFLVAALIGTGEERQASTSILKTVPVKNFSDESENWKVTYSQKEVEDSVRSAFLTVEYVGEGLKPEEASYQFFYKKDQESFGGSLTLNEDGSYADVDFGTCTTCILYTDQDEIPGTMEWAGQQENLVLKKTDESKWQESPLFKAGPYTMIGEEGRAGFIYDDADVSRFYEDKTQKYMWHFWGSQSELTGTFKVLGTHENSPEEIVVVPEMESRPSPNNGADHHIPTMVELPEKGMWKLTAVFNDKVIGTVYVEVHEK</sequence>
<organism evidence="2 3">
    <name type="scientific">Planococcus liqunii</name>
    <dbReference type="NCBI Taxonomy" id="3058394"/>
    <lineage>
        <taxon>Bacteria</taxon>
        <taxon>Bacillati</taxon>
        <taxon>Bacillota</taxon>
        <taxon>Bacilli</taxon>
        <taxon>Bacillales</taxon>
        <taxon>Caryophanaceae</taxon>
        <taxon>Planococcus</taxon>
    </lineage>
</organism>
<comment type="caution">
    <text evidence="2">The sequence shown here is derived from an EMBL/GenBank/DDBJ whole genome shotgun (WGS) entry which is preliminary data.</text>
</comment>
<keyword evidence="3" id="KW-1185">Reference proteome</keyword>
<evidence type="ECO:0000256" key="1">
    <source>
        <dbReference type="SAM" id="Phobius"/>
    </source>
</evidence>
<evidence type="ECO:0000313" key="2">
    <source>
        <dbReference type="EMBL" id="MDN7229372.1"/>
    </source>
</evidence>
<reference evidence="2 3" key="1">
    <citation type="submission" date="2023-06" db="EMBL/GenBank/DDBJ databases">
        <title>Novel species in genus Planococcus.</title>
        <authorList>
            <person name="Ning S."/>
        </authorList>
    </citation>
    <scope>NUCLEOTIDE SEQUENCE [LARGE SCALE GENOMIC DNA]</scope>
    <source>
        <strain evidence="2 3">N064</strain>
    </source>
</reference>
<protein>
    <recommendedName>
        <fullName evidence="4">DUF4871 domain-containing protein</fullName>
    </recommendedName>
</protein>
<dbReference type="Gene3D" id="2.60.40.3830">
    <property type="match status" value="1"/>
</dbReference>
<feature type="transmembrane region" description="Helical" evidence="1">
    <location>
        <begin position="47"/>
        <end position="69"/>
    </location>
</feature>
<keyword evidence="1" id="KW-1133">Transmembrane helix</keyword>
<accession>A0ABT8MWT2</accession>
<evidence type="ECO:0008006" key="4">
    <source>
        <dbReference type="Google" id="ProtNLM"/>
    </source>
</evidence>
<dbReference type="EMBL" id="JAUJWW010000013">
    <property type="protein sequence ID" value="MDN7229372.1"/>
    <property type="molecule type" value="Genomic_DNA"/>
</dbReference>
<gene>
    <name evidence="2" type="ORF">QWY15_19095</name>
</gene>
<name>A0ABT8MWT2_9BACL</name>
<keyword evidence="1" id="KW-0812">Transmembrane</keyword>
<dbReference type="Proteomes" id="UP001172054">
    <property type="component" value="Unassembled WGS sequence"/>
</dbReference>
<dbReference type="RefSeq" id="WP_301727340.1">
    <property type="nucleotide sequence ID" value="NZ_JAUJWW010000013.1"/>
</dbReference>
<evidence type="ECO:0000313" key="3">
    <source>
        <dbReference type="Proteomes" id="UP001172054"/>
    </source>
</evidence>